<dbReference type="PANTHER" id="PTHR30250:SF11">
    <property type="entry name" value="O-ANTIGEN TRANSPORTER-RELATED"/>
    <property type="match status" value="1"/>
</dbReference>
<dbReference type="InterPro" id="IPR050833">
    <property type="entry name" value="Poly_Biosynth_Transport"/>
</dbReference>
<feature type="transmembrane region" description="Helical" evidence="6">
    <location>
        <begin position="144"/>
        <end position="164"/>
    </location>
</feature>
<evidence type="ECO:0000256" key="3">
    <source>
        <dbReference type="ARBA" id="ARBA00022692"/>
    </source>
</evidence>
<evidence type="ECO:0000256" key="5">
    <source>
        <dbReference type="ARBA" id="ARBA00023136"/>
    </source>
</evidence>
<feature type="transmembrane region" description="Helical" evidence="6">
    <location>
        <begin position="7"/>
        <end position="30"/>
    </location>
</feature>
<comment type="subcellular location">
    <subcellularLocation>
        <location evidence="1">Cell membrane</location>
        <topology evidence="1">Multi-pass membrane protein</topology>
    </subcellularLocation>
</comment>
<dbReference type="Pfam" id="PF13440">
    <property type="entry name" value="Polysacc_synt_3"/>
    <property type="match status" value="1"/>
</dbReference>
<organism evidence="7 8">
    <name type="scientific">Paenibacillus lycopersici</name>
    <dbReference type="NCBI Taxonomy" id="2704462"/>
    <lineage>
        <taxon>Bacteria</taxon>
        <taxon>Bacillati</taxon>
        <taxon>Bacillota</taxon>
        <taxon>Bacilli</taxon>
        <taxon>Bacillales</taxon>
        <taxon>Paenibacillaceae</taxon>
        <taxon>Paenibacillus</taxon>
    </lineage>
</organism>
<protein>
    <submittedName>
        <fullName evidence="7">Oligosaccharide flippase family protein</fullName>
    </submittedName>
</protein>
<name>A0A6C0FV61_9BACL</name>
<keyword evidence="4 6" id="KW-1133">Transmembrane helix</keyword>
<feature type="transmembrane region" description="Helical" evidence="6">
    <location>
        <begin position="82"/>
        <end position="104"/>
    </location>
</feature>
<reference evidence="7 8" key="1">
    <citation type="submission" date="2020-01" db="EMBL/GenBank/DDBJ databases">
        <title>Paenibacillus sp. nov., isolated from tomato rhizosphere.</title>
        <authorList>
            <person name="Weon H.-Y."/>
            <person name="Lee S.A."/>
        </authorList>
    </citation>
    <scope>NUCLEOTIDE SEQUENCE [LARGE SCALE GENOMIC DNA]</scope>
    <source>
        <strain evidence="7 8">12200R-189</strain>
    </source>
</reference>
<evidence type="ECO:0000256" key="1">
    <source>
        <dbReference type="ARBA" id="ARBA00004651"/>
    </source>
</evidence>
<evidence type="ECO:0000256" key="6">
    <source>
        <dbReference type="SAM" id="Phobius"/>
    </source>
</evidence>
<feature type="transmembrane region" description="Helical" evidence="6">
    <location>
        <begin position="379"/>
        <end position="402"/>
    </location>
</feature>
<feature type="transmembrane region" description="Helical" evidence="6">
    <location>
        <begin position="110"/>
        <end position="132"/>
    </location>
</feature>
<feature type="transmembrane region" description="Helical" evidence="6">
    <location>
        <begin position="291"/>
        <end position="313"/>
    </location>
</feature>
<evidence type="ECO:0000313" key="8">
    <source>
        <dbReference type="Proteomes" id="UP000476064"/>
    </source>
</evidence>
<feature type="transmembrane region" description="Helical" evidence="6">
    <location>
        <begin position="325"/>
        <end position="342"/>
    </location>
</feature>
<sequence>MKNNSTAIQIISTIISKFIFLLGTFVISALLSRLLGPENKGVVTAIFVIPLLLVSFVDLGVRQATAFFIGKGIYKTEDIVSSVGFLWFFSSTLAVTLTGGYYYFSMSDKFGWAPLLLALLTIPLNLIVKYTSGVMQGKQKIGSINLSGLIGVIVNFGAVVLLVWILNLGIIGATLVNVLYILASAIYSIFILKRISKINIRYIHPIPIKLFTKGISYAAALFILQLNYRIDVIFLEKLSTVKAVGLYSVGVSMAELIWQLPAALSVVLFSKSANSKSDQEASRRAVRLLRMTIPLLLLLGAVIGILAHPIINILYGEAFAGSAEALQLLLPGIILMTIVKILQPDLAGRGYPLYAFWVYIGPLVINIGLNLLLIPRYGIIGAAITSSISYTCGALIFSYVYGKKENITMRNMLIVTKEDIQLIYETFMKKSGKMKDNLKLQGGVE</sequence>
<dbReference type="EMBL" id="CP048209">
    <property type="protein sequence ID" value="QHT59922.1"/>
    <property type="molecule type" value="Genomic_DNA"/>
</dbReference>
<dbReference type="Proteomes" id="UP000476064">
    <property type="component" value="Chromosome"/>
</dbReference>
<feature type="transmembrane region" description="Helical" evidence="6">
    <location>
        <begin position="42"/>
        <end position="61"/>
    </location>
</feature>
<keyword evidence="5 6" id="KW-0472">Membrane</keyword>
<proteinExistence type="predicted"/>
<keyword evidence="3 6" id="KW-0812">Transmembrane</keyword>
<dbReference type="PANTHER" id="PTHR30250">
    <property type="entry name" value="PST FAMILY PREDICTED COLANIC ACID TRANSPORTER"/>
    <property type="match status" value="1"/>
</dbReference>
<evidence type="ECO:0000256" key="4">
    <source>
        <dbReference type="ARBA" id="ARBA00022989"/>
    </source>
</evidence>
<evidence type="ECO:0000256" key="2">
    <source>
        <dbReference type="ARBA" id="ARBA00022475"/>
    </source>
</evidence>
<evidence type="ECO:0000313" key="7">
    <source>
        <dbReference type="EMBL" id="QHT59922.1"/>
    </source>
</evidence>
<feature type="transmembrane region" description="Helical" evidence="6">
    <location>
        <begin position="354"/>
        <end position="373"/>
    </location>
</feature>
<accession>A0A6C0FV61</accession>
<keyword evidence="8" id="KW-1185">Reference proteome</keyword>
<dbReference type="RefSeq" id="WP_162355988.1">
    <property type="nucleotide sequence ID" value="NZ_CP048209.1"/>
</dbReference>
<gene>
    <name evidence="7" type="ORF">GXP70_08125</name>
</gene>
<keyword evidence="2" id="KW-1003">Cell membrane</keyword>
<dbReference type="AlphaFoldDB" id="A0A6C0FV61"/>
<feature type="transmembrane region" description="Helical" evidence="6">
    <location>
        <begin position="170"/>
        <end position="190"/>
    </location>
</feature>
<dbReference type="GO" id="GO:0005886">
    <property type="term" value="C:plasma membrane"/>
    <property type="evidence" value="ECO:0007669"/>
    <property type="project" value="UniProtKB-SubCell"/>
</dbReference>
<dbReference type="KEGG" id="plyc:GXP70_08125"/>